<organism evidence="2">
    <name type="scientific">Siphoviridae sp. ct4be24</name>
    <dbReference type="NCBI Taxonomy" id="2826289"/>
    <lineage>
        <taxon>Viruses</taxon>
        <taxon>Duplodnaviria</taxon>
        <taxon>Heunggongvirae</taxon>
        <taxon>Uroviricota</taxon>
        <taxon>Caudoviricetes</taxon>
    </lineage>
</organism>
<feature type="transmembrane region" description="Helical" evidence="1">
    <location>
        <begin position="6"/>
        <end position="24"/>
    </location>
</feature>
<evidence type="ECO:0000256" key="1">
    <source>
        <dbReference type="SAM" id="Phobius"/>
    </source>
</evidence>
<keyword evidence="1" id="KW-1133">Transmembrane helix</keyword>
<evidence type="ECO:0000313" key="2">
    <source>
        <dbReference type="EMBL" id="DAE21679.1"/>
    </source>
</evidence>
<reference evidence="2" key="1">
    <citation type="journal article" date="2021" name="Proc. Natl. Acad. Sci. U.S.A.">
        <title>A Catalog of Tens of Thousands of Viruses from Human Metagenomes Reveals Hidden Associations with Chronic Diseases.</title>
        <authorList>
            <person name="Tisza M.J."/>
            <person name="Buck C.B."/>
        </authorList>
    </citation>
    <scope>NUCLEOTIDE SEQUENCE</scope>
    <source>
        <strain evidence="2">Ct4be24</strain>
    </source>
</reference>
<protein>
    <submittedName>
        <fullName evidence="2">Uncharacterized protein</fullName>
    </submittedName>
</protein>
<dbReference type="EMBL" id="BK015714">
    <property type="protein sequence ID" value="DAE21679.1"/>
    <property type="molecule type" value="Genomic_DNA"/>
</dbReference>
<name>A0A8S5QQX5_9CAUD</name>
<proteinExistence type="predicted"/>
<keyword evidence="1" id="KW-0812">Transmembrane</keyword>
<sequence length="30" mass="3177">MIVLNIGVFVICLGVCFGAGVIVGKRKKNK</sequence>
<keyword evidence="1" id="KW-0472">Membrane</keyword>
<accession>A0A8S5QQX5</accession>